<keyword evidence="1" id="KW-0472">Membrane</keyword>
<protein>
    <submittedName>
        <fullName evidence="2">Uncharacterized protein</fullName>
    </submittedName>
</protein>
<evidence type="ECO:0000313" key="2">
    <source>
        <dbReference type="EMBL" id="KAJ5546453.1"/>
    </source>
</evidence>
<name>A0AAD6CZW0_9EURO</name>
<evidence type="ECO:0000313" key="3">
    <source>
        <dbReference type="Proteomes" id="UP001220324"/>
    </source>
</evidence>
<feature type="transmembrane region" description="Helical" evidence="1">
    <location>
        <begin position="12"/>
        <end position="45"/>
    </location>
</feature>
<sequence length="102" mass="10992">MSSIITSIKDLIASIFEVIFSIFHTAFDAVYGLLHACIGFVVGTIKMALYTVGDSLKALGGVGKFIASNFVVIALIAGGAYGYLQYQRRQGRTVRVGEKKLN</sequence>
<keyword evidence="3" id="KW-1185">Reference proteome</keyword>
<keyword evidence="1" id="KW-0812">Transmembrane</keyword>
<dbReference type="Proteomes" id="UP001220324">
    <property type="component" value="Unassembled WGS sequence"/>
</dbReference>
<accession>A0AAD6CZW0</accession>
<dbReference type="AlphaFoldDB" id="A0AAD6CZW0"/>
<feature type="transmembrane region" description="Helical" evidence="1">
    <location>
        <begin position="65"/>
        <end position="84"/>
    </location>
</feature>
<reference evidence="2 3" key="1">
    <citation type="journal article" date="2023" name="IMA Fungus">
        <title>Comparative genomic study of the Penicillium genus elucidates a diverse pangenome and 15 lateral gene transfer events.</title>
        <authorList>
            <person name="Petersen C."/>
            <person name="Sorensen T."/>
            <person name="Nielsen M.R."/>
            <person name="Sondergaard T.E."/>
            <person name="Sorensen J.L."/>
            <person name="Fitzpatrick D.A."/>
            <person name="Frisvad J.C."/>
            <person name="Nielsen K.L."/>
        </authorList>
    </citation>
    <scope>NUCLEOTIDE SEQUENCE [LARGE SCALE GENOMIC DNA]</scope>
    <source>
        <strain evidence="2 3">IBT 35679</strain>
    </source>
</reference>
<gene>
    <name evidence="2" type="ORF">N7494_004038</name>
</gene>
<organism evidence="2 3">
    <name type="scientific">Penicillium frequentans</name>
    <dbReference type="NCBI Taxonomy" id="3151616"/>
    <lineage>
        <taxon>Eukaryota</taxon>
        <taxon>Fungi</taxon>
        <taxon>Dikarya</taxon>
        <taxon>Ascomycota</taxon>
        <taxon>Pezizomycotina</taxon>
        <taxon>Eurotiomycetes</taxon>
        <taxon>Eurotiomycetidae</taxon>
        <taxon>Eurotiales</taxon>
        <taxon>Aspergillaceae</taxon>
        <taxon>Penicillium</taxon>
    </lineage>
</organism>
<comment type="caution">
    <text evidence="2">The sequence shown here is derived from an EMBL/GenBank/DDBJ whole genome shotgun (WGS) entry which is preliminary data.</text>
</comment>
<keyword evidence="1" id="KW-1133">Transmembrane helix</keyword>
<proteinExistence type="predicted"/>
<evidence type="ECO:0000256" key="1">
    <source>
        <dbReference type="SAM" id="Phobius"/>
    </source>
</evidence>
<dbReference type="EMBL" id="JAQIZZ010000003">
    <property type="protein sequence ID" value="KAJ5546453.1"/>
    <property type="molecule type" value="Genomic_DNA"/>
</dbReference>